<feature type="compositionally biased region" description="Basic and acidic residues" evidence="1">
    <location>
        <begin position="1"/>
        <end position="11"/>
    </location>
</feature>
<dbReference type="AlphaFoldDB" id="A0A645HKE3"/>
<feature type="region of interest" description="Disordered" evidence="1">
    <location>
        <begin position="1"/>
        <end position="28"/>
    </location>
</feature>
<comment type="caution">
    <text evidence="2">The sequence shown here is derived from an EMBL/GenBank/DDBJ whole genome shotgun (WGS) entry which is preliminary data.</text>
</comment>
<reference evidence="2" key="1">
    <citation type="submission" date="2019-08" db="EMBL/GenBank/DDBJ databases">
        <authorList>
            <person name="Kucharzyk K."/>
            <person name="Murdoch R.W."/>
            <person name="Higgins S."/>
            <person name="Loffler F."/>
        </authorList>
    </citation>
    <scope>NUCLEOTIDE SEQUENCE</scope>
</reference>
<evidence type="ECO:0000256" key="1">
    <source>
        <dbReference type="SAM" id="MobiDB-lite"/>
    </source>
</evidence>
<protein>
    <submittedName>
        <fullName evidence="2">Uncharacterized protein</fullName>
    </submittedName>
</protein>
<evidence type="ECO:0000313" key="2">
    <source>
        <dbReference type="EMBL" id="MPN39488.1"/>
    </source>
</evidence>
<gene>
    <name evidence="2" type="ORF">SDC9_187016</name>
</gene>
<dbReference type="EMBL" id="VSSQ01095337">
    <property type="protein sequence ID" value="MPN39488.1"/>
    <property type="molecule type" value="Genomic_DNA"/>
</dbReference>
<organism evidence="2">
    <name type="scientific">bioreactor metagenome</name>
    <dbReference type="NCBI Taxonomy" id="1076179"/>
    <lineage>
        <taxon>unclassified sequences</taxon>
        <taxon>metagenomes</taxon>
        <taxon>ecological metagenomes</taxon>
    </lineage>
</organism>
<accession>A0A645HKE3</accession>
<sequence length="66" mass="6892">MRALDAGRVEESGIVADQDAAREGQSGQRLQAAGNQCAGAVGDTLAALEEAADFRMRLEALELFIG</sequence>
<proteinExistence type="predicted"/>
<name>A0A645HKE3_9ZZZZ</name>